<dbReference type="Gene3D" id="3.20.90.10">
    <property type="entry name" value="Tubby Protein, Chain A"/>
    <property type="match status" value="1"/>
</dbReference>
<dbReference type="FunFam" id="3.20.90.10:FF:000003">
    <property type="entry name" value="Tubby-like F-box protein"/>
    <property type="match status" value="1"/>
</dbReference>
<accession>A0A0B0NRH4</accession>
<organism evidence="3 4">
    <name type="scientific">Gossypium arboreum</name>
    <name type="common">Tree cotton</name>
    <name type="synonym">Gossypium nanking</name>
    <dbReference type="NCBI Taxonomy" id="29729"/>
    <lineage>
        <taxon>Eukaryota</taxon>
        <taxon>Viridiplantae</taxon>
        <taxon>Streptophyta</taxon>
        <taxon>Embryophyta</taxon>
        <taxon>Tracheophyta</taxon>
        <taxon>Spermatophyta</taxon>
        <taxon>Magnoliopsida</taxon>
        <taxon>eudicotyledons</taxon>
        <taxon>Gunneridae</taxon>
        <taxon>Pentapetalae</taxon>
        <taxon>rosids</taxon>
        <taxon>malvids</taxon>
        <taxon>Malvales</taxon>
        <taxon>Malvaceae</taxon>
        <taxon>Malvoideae</taxon>
        <taxon>Gossypium</taxon>
    </lineage>
</organism>
<reference evidence="4" key="1">
    <citation type="submission" date="2014-09" db="EMBL/GenBank/DDBJ databases">
        <authorList>
            <person name="Mudge J."/>
            <person name="Ramaraj T."/>
            <person name="Lindquist I.E."/>
            <person name="Bharti A.K."/>
            <person name="Sundararajan A."/>
            <person name="Cameron C.T."/>
            <person name="Woodward J.E."/>
            <person name="May G.D."/>
            <person name="Brubaker C."/>
            <person name="Broadhvest J."/>
            <person name="Wilkins T.A."/>
        </authorList>
    </citation>
    <scope>NUCLEOTIDE SEQUENCE</scope>
    <source>
        <strain evidence="4">cv. AKA8401</strain>
    </source>
</reference>
<protein>
    <recommendedName>
        <fullName evidence="2">Tubby-like F-box protein</fullName>
    </recommendedName>
</protein>
<dbReference type="PANTHER" id="PTHR16517:SF158">
    <property type="entry name" value="TUBBY-LIKE F-BOX PROTEIN 9"/>
    <property type="match status" value="1"/>
</dbReference>
<evidence type="ECO:0000256" key="1">
    <source>
        <dbReference type="ARBA" id="ARBA00007129"/>
    </source>
</evidence>
<dbReference type="InterPro" id="IPR018066">
    <property type="entry name" value="Tubby_C_CS"/>
</dbReference>
<dbReference type="KEGG" id="gab:108454658"/>
<keyword evidence="4" id="KW-1185">Reference proteome</keyword>
<name>A0A0B0NRH4_GOSAR</name>
<sequence length="393" mass="43586">MTIQCIARLRSRRVVQDQLEGSDTAAAAAAVAGGGGDCCWANLPHELLRDVLLRIEESETRWPQRRNVVACAGVCRSWRFVIKEIVQVPEISGKLTFPISVKQPGPKECLLQCFIKRNRSTQTYHLYLSLTNALTDDGKFLLAACKCRRPTCTDYIISLRAEEISKGSSTYVGKLRSNFLGTKFSVFDGQSSNAGAKMTKSRSSRLAYSKQVTPRVPFRNYPTAHISYELNMLGSRGPRRMQCIMDSIPATSIRPGGVAPTPAEFSVNNVNVFPSIPSFHSKSASMKNFLSGPLPHQKDGGALVLRNKSPRWHEQLQCWCLNFHGRVTVASVKNFQLVVSPENGPAGPEHEKIILQFGKVGKDLFTMDYRYPISAFQAFAICLSSFDTKIACE</sequence>
<comment type="similarity">
    <text evidence="1 2">Belongs to the TUB family.</text>
</comment>
<dbReference type="InterPro" id="IPR025659">
    <property type="entry name" value="Tubby-like_C"/>
</dbReference>
<evidence type="ECO:0000313" key="4">
    <source>
        <dbReference type="Proteomes" id="UP000032142"/>
    </source>
</evidence>
<dbReference type="GO" id="GO:0006355">
    <property type="term" value="P:regulation of DNA-templated transcription"/>
    <property type="evidence" value="ECO:0007669"/>
    <property type="project" value="UniProtKB-ARBA"/>
</dbReference>
<dbReference type="InterPro" id="IPR000007">
    <property type="entry name" value="Tubby_C"/>
</dbReference>
<dbReference type="SUPFAM" id="SSF54518">
    <property type="entry name" value="Tubby C-terminal domain-like"/>
    <property type="match status" value="1"/>
</dbReference>
<dbReference type="EMBL" id="KN403280">
    <property type="protein sequence ID" value="KHG15242.1"/>
    <property type="molecule type" value="Genomic_DNA"/>
</dbReference>
<dbReference type="CDD" id="cd22153">
    <property type="entry name" value="F-box_AtTLP-like"/>
    <property type="match status" value="1"/>
</dbReference>
<dbReference type="OrthoDB" id="8775810at2759"/>
<dbReference type="PROSITE" id="PS01200">
    <property type="entry name" value="TUB_1"/>
    <property type="match status" value="1"/>
</dbReference>
<dbReference type="OMA" id="QCIMDSI"/>
<dbReference type="PANTHER" id="PTHR16517">
    <property type="entry name" value="TUBBY-RELATED"/>
    <property type="match status" value="1"/>
</dbReference>
<gene>
    <name evidence="3" type="ORF">F383_20367</name>
</gene>
<dbReference type="AlphaFoldDB" id="A0A0B0NRH4"/>
<proteinExistence type="inferred from homology"/>
<evidence type="ECO:0000313" key="3">
    <source>
        <dbReference type="EMBL" id="KHG15242.1"/>
    </source>
</evidence>
<dbReference type="PRINTS" id="PR01573">
    <property type="entry name" value="SUPERTUBBY"/>
</dbReference>
<dbReference type="Proteomes" id="UP000032142">
    <property type="component" value="Unassembled WGS sequence"/>
</dbReference>
<dbReference type="PROSITE" id="PS01201">
    <property type="entry name" value="TUB_2"/>
    <property type="match status" value="1"/>
</dbReference>
<dbReference type="Pfam" id="PF01167">
    <property type="entry name" value="Tub"/>
    <property type="match status" value="1"/>
</dbReference>
<evidence type="ECO:0000256" key="2">
    <source>
        <dbReference type="RuleBase" id="RU361125"/>
    </source>
</evidence>